<name>A0ABZ2M551_9BACT</name>
<gene>
    <name evidence="1" type="ORF">LZC94_05370</name>
</gene>
<dbReference type="Proteomes" id="UP001370348">
    <property type="component" value="Chromosome"/>
</dbReference>
<protein>
    <submittedName>
        <fullName evidence="1">Uncharacterized protein</fullName>
    </submittedName>
</protein>
<organism evidence="1 2">
    <name type="scientific">Pendulispora albinea</name>
    <dbReference type="NCBI Taxonomy" id="2741071"/>
    <lineage>
        <taxon>Bacteria</taxon>
        <taxon>Pseudomonadati</taxon>
        <taxon>Myxococcota</taxon>
        <taxon>Myxococcia</taxon>
        <taxon>Myxococcales</taxon>
        <taxon>Sorangiineae</taxon>
        <taxon>Pendulisporaceae</taxon>
        <taxon>Pendulispora</taxon>
    </lineage>
</organism>
<dbReference type="EMBL" id="CP089984">
    <property type="protein sequence ID" value="WXB16707.1"/>
    <property type="molecule type" value="Genomic_DNA"/>
</dbReference>
<accession>A0ABZ2M551</accession>
<keyword evidence="2" id="KW-1185">Reference proteome</keyword>
<sequence length="85" mass="9256">MNERTQSADAYGDSAREPGERGEALLHALARLKLRLEVCLRKERSLLAYRAALVRCLDDVDDIVHAATADARSGHPRVAVDDAGS</sequence>
<evidence type="ECO:0000313" key="2">
    <source>
        <dbReference type="Proteomes" id="UP001370348"/>
    </source>
</evidence>
<proteinExistence type="predicted"/>
<evidence type="ECO:0000313" key="1">
    <source>
        <dbReference type="EMBL" id="WXB16707.1"/>
    </source>
</evidence>
<reference evidence="1 2" key="1">
    <citation type="submission" date="2021-12" db="EMBL/GenBank/DDBJ databases">
        <title>Discovery of the Pendulisporaceae a myxobacterial family with distinct sporulation behavior and unique specialized metabolism.</title>
        <authorList>
            <person name="Garcia R."/>
            <person name="Popoff A."/>
            <person name="Bader C.D."/>
            <person name="Loehr J."/>
            <person name="Walesch S."/>
            <person name="Walt C."/>
            <person name="Boldt J."/>
            <person name="Bunk B."/>
            <person name="Haeckl F.J.F.P.J."/>
            <person name="Gunesch A.P."/>
            <person name="Birkelbach J."/>
            <person name="Nuebel U."/>
            <person name="Pietschmann T."/>
            <person name="Bach T."/>
            <person name="Mueller R."/>
        </authorList>
    </citation>
    <scope>NUCLEOTIDE SEQUENCE [LARGE SCALE GENOMIC DNA]</scope>
    <source>
        <strain evidence="1 2">MSr11954</strain>
    </source>
</reference>
<dbReference type="RefSeq" id="WP_394826335.1">
    <property type="nucleotide sequence ID" value="NZ_CP089984.1"/>
</dbReference>